<accession>A0A5B7D929</accession>
<dbReference type="EMBL" id="VSRR010000612">
    <property type="protein sequence ID" value="MPC17686.1"/>
    <property type="molecule type" value="Genomic_DNA"/>
</dbReference>
<dbReference type="Proteomes" id="UP000324222">
    <property type="component" value="Unassembled WGS sequence"/>
</dbReference>
<reference evidence="1 2" key="1">
    <citation type="submission" date="2019-05" db="EMBL/GenBank/DDBJ databases">
        <title>Another draft genome of Portunus trituberculatus and its Hox gene families provides insights of decapod evolution.</title>
        <authorList>
            <person name="Jeong J.-H."/>
            <person name="Song I."/>
            <person name="Kim S."/>
            <person name="Choi T."/>
            <person name="Kim D."/>
            <person name="Ryu S."/>
            <person name="Kim W."/>
        </authorList>
    </citation>
    <scope>NUCLEOTIDE SEQUENCE [LARGE SCALE GENOMIC DNA]</scope>
    <source>
        <tissue evidence="1">Muscle</tissue>
    </source>
</reference>
<keyword evidence="2" id="KW-1185">Reference proteome</keyword>
<evidence type="ECO:0000313" key="1">
    <source>
        <dbReference type="EMBL" id="MPC17686.1"/>
    </source>
</evidence>
<comment type="caution">
    <text evidence="1">The sequence shown here is derived from an EMBL/GenBank/DDBJ whole genome shotgun (WGS) entry which is preliminary data.</text>
</comment>
<evidence type="ECO:0000313" key="2">
    <source>
        <dbReference type="Proteomes" id="UP000324222"/>
    </source>
</evidence>
<sequence>MNKSLLGRRGTVELCVLWGPRGLQAHEFESCPWSKCKLGFLTQGNGFLAGKGNKIAIKGQLRGGTYFLVPALNFSRQFVVVFAKFREFGALFFQMLLSLQNFD</sequence>
<protein>
    <submittedName>
        <fullName evidence="1">Uncharacterized protein</fullName>
    </submittedName>
</protein>
<organism evidence="1 2">
    <name type="scientific">Portunus trituberculatus</name>
    <name type="common">Swimming crab</name>
    <name type="synonym">Neptunus trituberculatus</name>
    <dbReference type="NCBI Taxonomy" id="210409"/>
    <lineage>
        <taxon>Eukaryota</taxon>
        <taxon>Metazoa</taxon>
        <taxon>Ecdysozoa</taxon>
        <taxon>Arthropoda</taxon>
        <taxon>Crustacea</taxon>
        <taxon>Multicrustacea</taxon>
        <taxon>Malacostraca</taxon>
        <taxon>Eumalacostraca</taxon>
        <taxon>Eucarida</taxon>
        <taxon>Decapoda</taxon>
        <taxon>Pleocyemata</taxon>
        <taxon>Brachyura</taxon>
        <taxon>Eubrachyura</taxon>
        <taxon>Portunoidea</taxon>
        <taxon>Portunidae</taxon>
        <taxon>Portuninae</taxon>
        <taxon>Portunus</taxon>
    </lineage>
</organism>
<gene>
    <name evidence="1" type="ORF">E2C01_010550</name>
</gene>
<dbReference type="AlphaFoldDB" id="A0A5B7D929"/>
<proteinExistence type="predicted"/>
<name>A0A5B7D929_PORTR</name>